<dbReference type="EMBL" id="JH015106">
    <property type="protein sequence ID" value="EGV91339.1"/>
    <property type="molecule type" value="Genomic_DNA"/>
</dbReference>
<accession>G3IPT1</accession>
<protein>
    <submittedName>
        <fullName evidence="1">Uncharacterized protein</fullName>
    </submittedName>
</protein>
<evidence type="ECO:0000313" key="2">
    <source>
        <dbReference type="Proteomes" id="UP000001075"/>
    </source>
</evidence>
<proteinExistence type="predicted"/>
<organism evidence="1 2">
    <name type="scientific">Cricetulus griseus</name>
    <name type="common">Chinese hamster</name>
    <name type="synonym">Cricetulus barabensis griseus</name>
    <dbReference type="NCBI Taxonomy" id="10029"/>
    <lineage>
        <taxon>Eukaryota</taxon>
        <taxon>Metazoa</taxon>
        <taxon>Chordata</taxon>
        <taxon>Craniata</taxon>
        <taxon>Vertebrata</taxon>
        <taxon>Euteleostomi</taxon>
        <taxon>Mammalia</taxon>
        <taxon>Eutheria</taxon>
        <taxon>Euarchontoglires</taxon>
        <taxon>Glires</taxon>
        <taxon>Rodentia</taxon>
        <taxon>Myomorpha</taxon>
        <taxon>Muroidea</taxon>
        <taxon>Cricetidae</taxon>
        <taxon>Cricetinae</taxon>
        <taxon>Cricetulus</taxon>
    </lineage>
</organism>
<gene>
    <name evidence="1" type="ORF">I79_026009</name>
</gene>
<dbReference type="InParanoid" id="G3IPT1"/>
<name>G3IPT1_CRIGR</name>
<reference evidence="2" key="1">
    <citation type="journal article" date="2011" name="Nat. Biotechnol.">
        <title>The genomic sequence of the Chinese hamster ovary (CHO)-K1 cell line.</title>
        <authorList>
            <person name="Xu X."/>
            <person name="Nagarajan H."/>
            <person name="Lewis N.E."/>
            <person name="Pan S."/>
            <person name="Cai Z."/>
            <person name="Liu X."/>
            <person name="Chen W."/>
            <person name="Xie M."/>
            <person name="Wang W."/>
            <person name="Hammond S."/>
            <person name="Andersen M.R."/>
            <person name="Neff N."/>
            <person name="Passarelli B."/>
            <person name="Koh W."/>
            <person name="Fan H.C."/>
            <person name="Wang J."/>
            <person name="Gui Y."/>
            <person name="Lee K.H."/>
            <person name="Betenbaugh M.J."/>
            <person name="Quake S.R."/>
            <person name="Famili I."/>
            <person name="Palsson B.O."/>
            <person name="Wang J."/>
        </authorList>
    </citation>
    <scope>NUCLEOTIDE SEQUENCE [LARGE SCALE GENOMIC DNA]</scope>
    <source>
        <strain evidence="2">CHO K1 cell line</strain>
    </source>
</reference>
<dbReference type="Proteomes" id="UP000001075">
    <property type="component" value="Unassembled WGS sequence"/>
</dbReference>
<evidence type="ECO:0000313" key="1">
    <source>
        <dbReference type="EMBL" id="EGV91339.1"/>
    </source>
</evidence>
<dbReference type="AlphaFoldDB" id="G3IPT1"/>
<sequence>MKKGISKSRFCSIKGNSGLFQLRLWKLRATISTKGKGHFQEAKKGTYVPDMRL</sequence>